<dbReference type="SMART" id="SM00248">
    <property type="entry name" value="ANK"/>
    <property type="match status" value="11"/>
</dbReference>
<dbReference type="PROSITE" id="PS50297">
    <property type="entry name" value="ANK_REP_REGION"/>
    <property type="match status" value="3"/>
</dbReference>
<dbReference type="SUPFAM" id="SSF48403">
    <property type="entry name" value="Ankyrin repeat"/>
    <property type="match status" value="1"/>
</dbReference>
<dbReference type="OrthoDB" id="7464126at2759"/>
<dbReference type="Gene3D" id="1.25.40.20">
    <property type="entry name" value="Ankyrin repeat-containing domain"/>
    <property type="match status" value="4"/>
</dbReference>
<keyword evidence="8" id="KW-1185">Reference proteome</keyword>
<feature type="repeat" description="ANK" evidence="3">
    <location>
        <begin position="918"/>
        <end position="950"/>
    </location>
</feature>
<dbReference type="Pfam" id="PF00023">
    <property type="entry name" value="Ank"/>
    <property type="match status" value="2"/>
</dbReference>
<proteinExistence type="predicted"/>
<dbReference type="Gene3D" id="3.40.50.300">
    <property type="entry name" value="P-loop containing nucleotide triphosphate hydrolases"/>
    <property type="match status" value="1"/>
</dbReference>
<dbReference type="Pfam" id="PF13857">
    <property type="entry name" value="Ank_5"/>
    <property type="match status" value="1"/>
</dbReference>
<evidence type="ECO:0000256" key="4">
    <source>
        <dbReference type="SAM" id="MobiDB-lite"/>
    </source>
</evidence>
<evidence type="ECO:0000256" key="1">
    <source>
        <dbReference type="ARBA" id="ARBA00022737"/>
    </source>
</evidence>
<dbReference type="PROSITE" id="PS50088">
    <property type="entry name" value="ANK_REPEAT"/>
    <property type="match status" value="3"/>
</dbReference>
<reference evidence="7 8" key="1">
    <citation type="journal article" date="2018" name="IMA Fungus">
        <title>IMA Genome-F 9: Draft genome sequence of Annulohypoxylon stygium, Aspergillus mulundensis, Berkeleyomyces basicola (syn. Thielaviopsis basicola), Ceratocystis smalleyi, two Cercospora beticola strains, Coleophoma cylindrospora, Fusarium fracticaudum, Phialophora cf. hyalina, and Morchella septimelata.</title>
        <authorList>
            <person name="Wingfield B.D."/>
            <person name="Bills G.F."/>
            <person name="Dong Y."/>
            <person name="Huang W."/>
            <person name="Nel W.J."/>
            <person name="Swalarsk-Parry B.S."/>
            <person name="Vaghefi N."/>
            <person name="Wilken P.M."/>
            <person name="An Z."/>
            <person name="de Beer Z.W."/>
            <person name="De Vos L."/>
            <person name="Chen L."/>
            <person name="Duong T.A."/>
            <person name="Gao Y."/>
            <person name="Hammerbacher A."/>
            <person name="Kikkert J.R."/>
            <person name="Li Y."/>
            <person name="Li H."/>
            <person name="Li K."/>
            <person name="Li Q."/>
            <person name="Liu X."/>
            <person name="Ma X."/>
            <person name="Naidoo K."/>
            <person name="Pethybridge S.J."/>
            <person name="Sun J."/>
            <person name="Steenkamp E.T."/>
            <person name="van der Nest M.A."/>
            <person name="van Wyk S."/>
            <person name="Wingfield M.J."/>
            <person name="Xiong C."/>
            <person name="Yue Q."/>
            <person name="Zhang X."/>
        </authorList>
    </citation>
    <scope>NUCLEOTIDE SEQUENCE [LARGE SCALE GENOMIC DNA]</scope>
    <source>
        <strain evidence="7 8">DSM 5745</strain>
    </source>
</reference>
<feature type="compositionally biased region" description="Polar residues" evidence="4">
    <location>
        <begin position="1230"/>
        <end position="1262"/>
    </location>
</feature>
<feature type="repeat" description="ANK" evidence="3">
    <location>
        <begin position="784"/>
        <end position="810"/>
    </location>
</feature>
<dbReference type="Pfam" id="PF22939">
    <property type="entry name" value="WHD_GPIID"/>
    <property type="match status" value="1"/>
</dbReference>
<feature type="domain" description="GPI inositol-deacylase winged helix" evidence="5">
    <location>
        <begin position="543"/>
        <end position="617"/>
    </location>
</feature>
<name>A0A3D8SUW9_9EURO</name>
<dbReference type="InterPro" id="IPR054471">
    <property type="entry name" value="GPIID_WHD"/>
</dbReference>
<keyword evidence="1" id="KW-0677">Repeat</keyword>
<dbReference type="PANTHER" id="PTHR24198:SF165">
    <property type="entry name" value="ANKYRIN REPEAT-CONTAINING PROTEIN-RELATED"/>
    <property type="match status" value="1"/>
</dbReference>
<dbReference type="Pfam" id="PF12796">
    <property type="entry name" value="Ank_2"/>
    <property type="match status" value="2"/>
</dbReference>
<evidence type="ECO:0000313" key="7">
    <source>
        <dbReference type="EMBL" id="RDW90064.1"/>
    </source>
</evidence>
<evidence type="ECO:0000259" key="6">
    <source>
        <dbReference type="Pfam" id="PF24883"/>
    </source>
</evidence>
<dbReference type="Pfam" id="PF24883">
    <property type="entry name" value="NPHP3_N"/>
    <property type="match status" value="1"/>
</dbReference>
<dbReference type="InterPro" id="IPR056884">
    <property type="entry name" value="NPHP3-like_N"/>
</dbReference>
<feature type="domain" description="Nephrocystin 3-like N-terminal" evidence="6">
    <location>
        <begin position="276"/>
        <end position="421"/>
    </location>
</feature>
<evidence type="ECO:0000259" key="5">
    <source>
        <dbReference type="Pfam" id="PF22939"/>
    </source>
</evidence>
<sequence length="1281" mass="140879">MASAVAKVARLKPEIRLGQAISEFQADLSPSQKAILRTQQVAGTPPTIRDVMQLTAEINRATGTGGQCYGPRLTNVLQAVQEFAALGDIVLGGTQNLLACGVWGLVRMTFLSIVKYSTYLERLSMMLMGAGRSAPRYQIMGALYPKSERLRSCMLEYFIVIVNLCRHALRLSQSSALGQWVSTLTDSRLDNFHADLDLWTTMIKEEVSLLMAQQASDEIAETAWFRTRVSRHFESQSHAKRLRLRQRILDACSSHDVVSSWKRIRKLGHTTIQKSSTTYATWMEQGVSNTLVCIGTLGSGKTVLLANIVDDLNLQASQKSTISYFFCQHDMKTSLTARTVIGSLARQLLHTQPDLDCASDVLQEGTANLDIDQILALILRILPSTCKAYFVIDGLMQCHADERKVVIDALRLLQGKISMSLCVSLRSEPSESMDELRGLFALSTFTMPSDNPDIDEYIDGTLERSVEAGTLVVQDPFLILEIKDYLSHRAQGMFLWVTLQIKALCFERTDADIRRAFADIPDDLSGIYRHILTKSRVAGAEYQLRILELALAACRPLTLEEMREALGVTPGCLTWEPQRLLNNINATLACCGGLLRIDEEDFSVRIVHHSVKTFLSDSHAFEGFDLHEANCRMAKIILTYLNYATFSKQLSTLKAPRVKAGSVTSAVISSTAESVGQSAKLALKLLRLKKGKDRDIGHTLLRTLGQGQQKKATPLAFYDYASSCWQEYMPYMFLEAEATAQDNNAFDDQADPHSGGPDARPYPSVSQLLKGLFLAVNVNTADSQGRTPLSYAAEFGYYMFVKLLVSQGAEDLSDCSKNTPLMWAIKAGSSQIMEALLKTKHVHLNAINSDGHTPLSLAMRSTETTMGKRLLQHPEIDANLQNESGWTPLMWTVNAQSSEWVTLLFGLAKVDPNIPDKNGDTPLHAAARLGDVEIACLLVLAKADLNPRNRLDCTPFWLAAYHGRMGMVTYMLGLNDAEDGTVQERVLVNAKDKDGITPFMIAALQGHDRVVNLLVSPGVLPLCLTTLDSVNEALWAAAAIGQAAVVTLARIEGVNINYETPRCSTPLWIAAHNGHAEVVKFLVHQSGVDLNAVNSSGVTPLWTAAEAGHTDVVEILASLDGVNLHATDPGGTSVLLIASRNGHTDVVLKLVNITPAAVAVELFTLAQKECVGDLVNMLRYLRFNKTLQPHLKDVFWPLLQGHGNWDLTRRVQQLLLPTIDCEIDFHMSGSTSKAYPQAQPTEKSEQSSRNAGEQAPKTSTSIRFELGETYMAAVPELTTSS</sequence>
<keyword evidence="2 3" id="KW-0040">ANK repeat</keyword>
<comment type="caution">
    <text evidence="7">The sequence shown here is derived from an EMBL/GenBank/DDBJ whole genome shotgun (WGS) entry which is preliminary data.</text>
</comment>
<dbReference type="InterPro" id="IPR036770">
    <property type="entry name" value="Ankyrin_rpt-contain_sf"/>
</dbReference>
<organism evidence="7 8">
    <name type="scientific">Aspergillus mulundensis</name>
    <dbReference type="NCBI Taxonomy" id="1810919"/>
    <lineage>
        <taxon>Eukaryota</taxon>
        <taxon>Fungi</taxon>
        <taxon>Dikarya</taxon>
        <taxon>Ascomycota</taxon>
        <taxon>Pezizomycotina</taxon>
        <taxon>Eurotiomycetes</taxon>
        <taxon>Eurotiomycetidae</taxon>
        <taxon>Eurotiales</taxon>
        <taxon>Aspergillaceae</taxon>
        <taxon>Aspergillus</taxon>
        <taxon>Aspergillus subgen. Nidulantes</taxon>
    </lineage>
</organism>
<dbReference type="EMBL" id="PVWQ01000002">
    <property type="protein sequence ID" value="RDW90064.1"/>
    <property type="molecule type" value="Genomic_DNA"/>
</dbReference>
<dbReference type="InterPro" id="IPR027417">
    <property type="entry name" value="P-loop_NTPase"/>
</dbReference>
<evidence type="ECO:0000256" key="3">
    <source>
        <dbReference type="PROSITE-ProRule" id="PRU00023"/>
    </source>
</evidence>
<accession>A0A3D8SUW9</accession>
<evidence type="ECO:0000313" key="8">
    <source>
        <dbReference type="Proteomes" id="UP000256690"/>
    </source>
</evidence>
<dbReference type="PANTHER" id="PTHR24198">
    <property type="entry name" value="ANKYRIN REPEAT AND PROTEIN KINASE DOMAIN-CONTAINING PROTEIN"/>
    <property type="match status" value="1"/>
</dbReference>
<dbReference type="GeneID" id="38112209"/>
<feature type="repeat" description="ANK" evidence="3">
    <location>
        <begin position="994"/>
        <end position="1019"/>
    </location>
</feature>
<evidence type="ECO:0000256" key="2">
    <source>
        <dbReference type="ARBA" id="ARBA00023043"/>
    </source>
</evidence>
<dbReference type="Proteomes" id="UP000256690">
    <property type="component" value="Unassembled WGS sequence"/>
</dbReference>
<dbReference type="InterPro" id="IPR002110">
    <property type="entry name" value="Ankyrin_rpt"/>
</dbReference>
<protein>
    <submittedName>
        <fullName evidence="7">Uncharacterized protein</fullName>
    </submittedName>
</protein>
<gene>
    <name evidence="7" type="ORF">DSM5745_01839</name>
</gene>
<dbReference type="STRING" id="1810919.A0A3D8SUW9"/>
<feature type="region of interest" description="Disordered" evidence="4">
    <location>
        <begin position="1230"/>
        <end position="1263"/>
    </location>
</feature>
<dbReference type="RefSeq" id="XP_026607018.1">
    <property type="nucleotide sequence ID" value="XM_026743855.1"/>
</dbReference>